<evidence type="ECO:0000256" key="12">
    <source>
        <dbReference type="ARBA" id="ARBA00023159"/>
    </source>
</evidence>
<dbReference type="InterPro" id="IPR036770">
    <property type="entry name" value="Ankyrin_rpt-contain_sf"/>
</dbReference>
<dbReference type="SUPFAM" id="SSF52540">
    <property type="entry name" value="P-loop containing nucleoside triphosphate hydrolases"/>
    <property type="match status" value="1"/>
</dbReference>
<evidence type="ECO:0000256" key="1">
    <source>
        <dbReference type="ARBA" id="ARBA00004123"/>
    </source>
</evidence>
<dbReference type="PROSITE" id="PS50096">
    <property type="entry name" value="IQ"/>
    <property type="match status" value="2"/>
</dbReference>
<dbReference type="Proteomes" id="UP000327013">
    <property type="component" value="Chromosome 6"/>
</dbReference>
<dbReference type="Pfam" id="PF00612">
    <property type="entry name" value="IQ"/>
    <property type="match status" value="2"/>
</dbReference>
<evidence type="ECO:0000256" key="16">
    <source>
        <dbReference type="SAM" id="MobiDB-lite"/>
    </source>
</evidence>
<dbReference type="SUPFAM" id="SSF81296">
    <property type="entry name" value="E set domains"/>
    <property type="match status" value="1"/>
</dbReference>
<dbReference type="InterPro" id="IPR002110">
    <property type="entry name" value="Ankyrin_rpt"/>
</dbReference>
<dbReference type="GO" id="GO:0005516">
    <property type="term" value="F:calmodulin binding"/>
    <property type="evidence" value="ECO:0007669"/>
    <property type="project" value="UniProtKB-KW"/>
</dbReference>
<keyword evidence="8" id="KW-0346">Stress response</keyword>
<keyword evidence="10" id="KW-0175">Coiled coil</keyword>
<evidence type="ECO:0000256" key="4">
    <source>
        <dbReference type="ARBA" id="ARBA00022737"/>
    </source>
</evidence>
<dbReference type="GO" id="GO:0009409">
    <property type="term" value="P:response to cold"/>
    <property type="evidence" value="ECO:0007669"/>
    <property type="project" value="UniProtKB-ARBA"/>
</dbReference>
<feature type="domain" description="CG-1" evidence="17">
    <location>
        <begin position="15"/>
        <end position="141"/>
    </location>
</feature>
<evidence type="ECO:0000256" key="9">
    <source>
        <dbReference type="ARBA" id="ARBA00023043"/>
    </source>
</evidence>
<dbReference type="Gene3D" id="1.20.5.190">
    <property type="match status" value="1"/>
</dbReference>
<name>A0A5N6RGC0_9ROSI</name>
<feature type="region of interest" description="Disordered" evidence="16">
    <location>
        <begin position="150"/>
        <end position="209"/>
    </location>
</feature>
<evidence type="ECO:0000256" key="13">
    <source>
        <dbReference type="ARBA" id="ARBA00023163"/>
    </source>
</evidence>
<dbReference type="SUPFAM" id="SSF48403">
    <property type="entry name" value="Ankyrin repeat"/>
    <property type="match status" value="1"/>
</dbReference>
<dbReference type="Pfam" id="PF03859">
    <property type="entry name" value="CG-1"/>
    <property type="match status" value="1"/>
</dbReference>
<keyword evidence="19" id="KW-1185">Reference proteome</keyword>
<dbReference type="Gene3D" id="2.60.40.10">
    <property type="entry name" value="Immunoglobulins"/>
    <property type="match status" value="1"/>
</dbReference>
<comment type="similarity">
    <text evidence="2">Belongs to the CAMTA family.</text>
</comment>
<dbReference type="InterPro" id="IPR014756">
    <property type="entry name" value="Ig_E-set"/>
</dbReference>
<dbReference type="PROSITE" id="PS50088">
    <property type="entry name" value="ANK_REPEAT"/>
    <property type="match status" value="1"/>
</dbReference>
<evidence type="ECO:0000313" key="19">
    <source>
        <dbReference type="Proteomes" id="UP000327013"/>
    </source>
</evidence>
<dbReference type="PANTHER" id="PTHR23335">
    <property type="entry name" value="CALMODULIN-BINDING TRANSCRIPTION ACTIVATOR CAMTA"/>
    <property type="match status" value="1"/>
</dbReference>
<proteinExistence type="inferred from homology"/>
<keyword evidence="14" id="KW-0539">Nucleus</keyword>
<dbReference type="Gene3D" id="1.25.40.20">
    <property type="entry name" value="Ankyrin repeat-containing domain"/>
    <property type="match status" value="1"/>
</dbReference>
<dbReference type="InterPro" id="IPR013783">
    <property type="entry name" value="Ig-like_fold"/>
</dbReference>
<reference evidence="18 19" key="1">
    <citation type="submission" date="2019-06" db="EMBL/GenBank/DDBJ databases">
        <title>A chromosomal-level reference genome of Carpinus fangiana (Coryloideae, Betulaceae).</title>
        <authorList>
            <person name="Yang X."/>
            <person name="Wang Z."/>
            <person name="Zhang L."/>
            <person name="Hao G."/>
            <person name="Liu J."/>
            <person name="Yang Y."/>
        </authorList>
    </citation>
    <scope>NUCLEOTIDE SEQUENCE [LARGE SCALE GENOMIC DNA]</scope>
    <source>
        <strain evidence="18">Cfa_2016G</strain>
        <tissue evidence="18">Leaf</tissue>
    </source>
</reference>
<evidence type="ECO:0000256" key="14">
    <source>
        <dbReference type="ARBA" id="ARBA00023242"/>
    </source>
</evidence>
<dbReference type="InterPro" id="IPR005559">
    <property type="entry name" value="CG-1_dom"/>
</dbReference>
<comment type="subcellular location">
    <subcellularLocation>
        <location evidence="1">Nucleus</location>
    </subcellularLocation>
</comment>
<sequence>MAESGSYALNQPLDIQRIVLEAQHRWLRPSEICEILSNHHRFHLNPDPPVRPPAGSLFLFNRKVVRYFRKDGYRWRKKKDGKTVKEAHEKLKADSVDVLRCYYAHGEDNENFQRRSYWMLEPHLEHIVLVHYREVKEGYKSGISRVIADPGSQAESPQSSTVPCSVQSPAPSVQMSYASSPNREDGNGQVFSSGLDDVDSASDPQASSLSQPTFGFISHNTSLLEQKVAGFAELPNNPWFAGPKYSQSSGLSNLAEINSLTNNTDGVHYQKFFEHPTGADFISHKPTDTRLDADSSVQGVLTYGERLITDKDNQTLMETSGEVVQVPRERGFDSQSHNCSEPYVEVTSTIRVEKKSKDAVVNNDEAGVLKKLDSFGRWMDKEIGGDCNESLMASDSGNYWNALDAENDEKEVSSLSRHMHLDTDLLGPSLSQEQLFTIRDFSPDWAYSGDATEDATKDLRTVLIVGTFLVSKELSSKFKWGCMFGEIEVSAEVLNDTVIRCQTPPHAPGRVPFYVTCSNRLACSEVREFEYREKPSGVAFAMAARSAPADEVHFQMRLVKLLYLGRVRKRFDCSVEDCDKCKLKSIISSIRSESGNDWGRVEETSMAINSNHMNPRDGLIQILLKDILCEWLICNIHEGGKGPHVLDDKGQGIIHLAAALGYEWAMRPIVAAGISPNFRDARGRTGLHWASYFGREETVIVLLRLGASPGAVDDPTPASPGGKTAADLASSRGHKGIAGYLAEADLISHLSSLTVNENITDSAAATIATEKSIETAALVQSDFAAYENLSLKGSLAAFRKSAHAAALIQAAFRARSFNHRQLTRSRNDTSEVSFDLVALGSLNKVKKLNHFEEYLHSAAVKIQQKYRGWKGRKEFLKIRNRIVKIQAHVRGHQVRKQYKKVVWSVSIVEKAILRWRRKGTGLRGFRVEKAMGDVASETEKTDEYEFLRISRKQKFAGVEKALARVRSMVRYQEACDQYMRLVTKFEKLEMGDEGSSGVLQGEISQKSKREQDLPASSKK</sequence>
<dbReference type="PANTHER" id="PTHR23335:SF0">
    <property type="entry name" value="CALMODULIN-BINDING TRANSCRIPTION ACTIVATOR 2-LIKE ISOFORM X1"/>
    <property type="match status" value="1"/>
</dbReference>
<keyword evidence="6" id="KW-0112">Calmodulin-binding</keyword>
<evidence type="ECO:0000256" key="8">
    <source>
        <dbReference type="ARBA" id="ARBA00023016"/>
    </source>
</evidence>
<dbReference type="SMART" id="SM00015">
    <property type="entry name" value="IQ"/>
    <property type="match status" value="2"/>
</dbReference>
<protein>
    <recommendedName>
        <fullName evidence="17">CG-1 domain-containing protein</fullName>
    </recommendedName>
</protein>
<dbReference type="AlphaFoldDB" id="A0A5N6RGC0"/>
<keyword evidence="3" id="KW-0597">Phosphoprotein</keyword>
<evidence type="ECO:0000256" key="3">
    <source>
        <dbReference type="ARBA" id="ARBA00022553"/>
    </source>
</evidence>
<feature type="compositionally biased region" description="Polar residues" evidence="16">
    <location>
        <begin position="153"/>
        <end position="181"/>
    </location>
</feature>
<dbReference type="GO" id="GO:0005634">
    <property type="term" value="C:nucleus"/>
    <property type="evidence" value="ECO:0007669"/>
    <property type="project" value="UniProtKB-SubCell"/>
</dbReference>
<keyword evidence="12" id="KW-0010">Activator</keyword>
<dbReference type="Pfam" id="PF12796">
    <property type="entry name" value="Ank_2"/>
    <property type="match status" value="1"/>
</dbReference>
<dbReference type="SMART" id="SM00248">
    <property type="entry name" value="ANK"/>
    <property type="match status" value="2"/>
</dbReference>
<dbReference type="GO" id="GO:0006357">
    <property type="term" value="P:regulation of transcription by RNA polymerase II"/>
    <property type="evidence" value="ECO:0007669"/>
    <property type="project" value="TreeGrafter"/>
</dbReference>
<evidence type="ECO:0000259" key="17">
    <source>
        <dbReference type="PROSITE" id="PS51437"/>
    </source>
</evidence>
<evidence type="ECO:0000256" key="5">
    <source>
        <dbReference type="ARBA" id="ARBA00022837"/>
    </source>
</evidence>
<feature type="repeat" description="ANK" evidence="15">
    <location>
        <begin position="682"/>
        <end position="714"/>
    </location>
</feature>
<dbReference type="GO" id="GO:0003712">
    <property type="term" value="F:transcription coregulator activity"/>
    <property type="evidence" value="ECO:0007669"/>
    <property type="project" value="TreeGrafter"/>
</dbReference>
<dbReference type="PROSITE" id="PS51437">
    <property type="entry name" value="CG_1"/>
    <property type="match status" value="1"/>
</dbReference>
<organism evidence="18 19">
    <name type="scientific">Carpinus fangiana</name>
    <dbReference type="NCBI Taxonomy" id="176857"/>
    <lineage>
        <taxon>Eukaryota</taxon>
        <taxon>Viridiplantae</taxon>
        <taxon>Streptophyta</taxon>
        <taxon>Embryophyta</taxon>
        <taxon>Tracheophyta</taxon>
        <taxon>Spermatophyta</taxon>
        <taxon>Magnoliopsida</taxon>
        <taxon>eudicotyledons</taxon>
        <taxon>Gunneridae</taxon>
        <taxon>Pentapetalae</taxon>
        <taxon>rosids</taxon>
        <taxon>fabids</taxon>
        <taxon>Fagales</taxon>
        <taxon>Betulaceae</taxon>
        <taxon>Carpinus</taxon>
    </lineage>
</organism>
<feature type="region of interest" description="Disordered" evidence="16">
    <location>
        <begin position="992"/>
        <end position="1019"/>
    </location>
</feature>
<evidence type="ECO:0000256" key="15">
    <source>
        <dbReference type="PROSITE-ProRule" id="PRU00023"/>
    </source>
</evidence>
<accession>A0A5N6RGC0</accession>
<dbReference type="EMBL" id="CM017326">
    <property type="protein sequence ID" value="KAE8077118.1"/>
    <property type="molecule type" value="Genomic_DNA"/>
</dbReference>
<dbReference type="CDD" id="cd00102">
    <property type="entry name" value="IPT"/>
    <property type="match status" value="1"/>
</dbReference>
<dbReference type="CDD" id="cd23767">
    <property type="entry name" value="IQCD"/>
    <property type="match status" value="1"/>
</dbReference>
<dbReference type="InterPro" id="IPR002909">
    <property type="entry name" value="IPT_dom"/>
</dbReference>
<keyword evidence="4" id="KW-0677">Repeat</keyword>
<keyword evidence="11" id="KW-0238">DNA-binding</keyword>
<gene>
    <name evidence="18" type="ORF">FH972_015716</name>
</gene>
<dbReference type="SMART" id="SM01076">
    <property type="entry name" value="CG-1"/>
    <property type="match status" value="1"/>
</dbReference>
<dbReference type="InterPro" id="IPR000048">
    <property type="entry name" value="IQ_motif_EF-hand-BS"/>
</dbReference>
<dbReference type="PROSITE" id="PS50297">
    <property type="entry name" value="ANK_REP_REGION"/>
    <property type="match status" value="1"/>
</dbReference>
<dbReference type="OrthoDB" id="407555at2759"/>
<evidence type="ECO:0000256" key="11">
    <source>
        <dbReference type="ARBA" id="ARBA00023125"/>
    </source>
</evidence>
<dbReference type="FunFam" id="1.20.5.190:FF:000003">
    <property type="entry name" value="Calmodulin-binding transcription activator 2"/>
    <property type="match status" value="1"/>
</dbReference>
<evidence type="ECO:0000313" key="18">
    <source>
        <dbReference type="EMBL" id="KAE8077118.1"/>
    </source>
</evidence>
<dbReference type="GO" id="GO:0003690">
    <property type="term" value="F:double-stranded DNA binding"/>
    <property type="evidence" value="ECO:0007669"/>
    <property type="project" value="TreeGrafter"/>
</dbReference>
<evidence type="ECO:0000256" key="6">
    <source>
        <dbReference type="ARBA" id="ARBA00022860"/>
    </source>
</evidence>
<dbReference type="InterPro" id="IPR027417">
    <property type="entry name" value="P-loop_NTPase"/>
</dbReference>
<dbReference type="FunFam" id="2.60.40.10:FF:000314">
    <property type="entry name" value="Calmodulin-binding transcription activator 2"/>
    <property type="match status" value="1"/>
</dbReference>
<keyword evidence="9 15" id="KW-0040">ANK repeat</keyword>
<keyword evidence="5" id="KW-0106">Calcium</keyword>
<keyword evidence="13" id="KW-0804">Transcription</keyword>
<keyword evidence="7" id="KW-0805">Transcription regulation</keyword>
<evidence type="ECO:0000256" key="2">
    <source>
        <dbReference type="ARBA" id="ARBA00008267"/>
    </source>
</evidence>
<evidence type="ECO:0000256" key="10">
    <source>
        <dbReference type="ARBA" id="ARBA00023054"/>
    </source>
</evidence>
<evidence type="ECO:0000256" key="7">
    <source>
        <dbReference type="ARBA" id="ARBA00023015"/>
    </source>
</evidence>
<dbReference type="Pfam" id="PF01833">
    <property type="entry name" value="TIG"/>
    <property type="match status" value="1"/>
</dbReference>